<organism evidence="1 3">
    <name type="scientific">Didymodactylos carnosus</name>
    <dbReference type="NCBI Taxonomy" id="1234261"/>
    <lineage>
        <taxon>Eukaryota</taxon>
        <taxon>Metazoa</taxon>
        <taxon>Spiralia</taxon>
        <taxon>Gnathifera</taxon>
        <taxon>Rotifera</taxon>
        <taxon>Eurotatoria</taxon>
        <taxon>Bdelloidea</taxon>
        <taxon>Philodinida</taxon>
        <taxon>Philodinidae</taxon>
        <taxon>Didymodactylos</taxon>
    </lineage>
</organism>
<proteinExistence type="predicted"/>
<comment type="caution">
    <text evidence="1">The sequence shown here is derived from an EMBL/GenBank/DDBJ whole genome shotgun (WGS) entry which is preliminary data.</text>
</comment>
<evidence type="ECO:0000313" key="3">
    <source>
        <dbReference type="Proteomes" id="UP000663829"/>
    </source>
</evidence>
<gene>
    <name evidence="1" type="ORF">GPM918_LOCUS26393</name>
    <name evidence="2" type="ORF">SRO942_LOCUS26540</name>
</gene>
<name>A0A815AGZ3_9BILA</name>
<evidence type="ECO:0000313" key="1">
    <source>
        <dbReference type="EMBL" id="CAF1256543.1"/>
    </source>
</evidence>
<sequence>LEIQRWATPTEVGSFGVERIFGRVMRKKSVTNLGDVKDHLVRGQIGNKKIFPEDYPIVNRHKQVEVKAFLAANKKLVLYTYAQEANLFVENYIQHYQTTGSLYYPIKACVAALNKAAYISRSRVLKYMNSINGLIIVDKQDGKKTTKQKANTIYKGI</sequence>
<dbReference type="AlphaFoldDB" id="A0A815AGZ3"/>
<dbReference type="EMBL" id="CAJOBC010016842">
    <property type="protein sequence ID" value="CAF4030206.1"/>
    <property type="molecule type" value="Genomic_DNA"/>
</dbReference>
<evidence type="ECO:0000313" key="2">
    <source>
        <dbReference type="EMBL" id="CAF4030206.1"/>
    </source>
</evidence>
<dbReference type="Proteomes" id="UP000681722">
    <property type="component" value="Unassembled WGS sequence"/>
</dbReference>
<accession>A0A815AGZ3</accession>
<reference evidence="1" key="1">
    <citation type="submission" date="2021-02" db="EMBL/GenBank/DDBJ databases">
        <authorList>
            <person name="Nowell W R."/>
        </authorList>
    </citation>
    <scope>NUCLEOTIDE SEQUENCE</scope>
</reference>
<feature type="non-terminal residue" evidence="1">
    <location>
        <position position="1"/>
    </location>
</feature>
<dbReference type="Proteomes" id="UP000663829">
    <property type="component" value="Unassembled WGS sequence"/>
</dbReference>
<dbReference type="EMBL" id="CAJNOQ010010616">
    <property type="protein sequence ID" value="CAF1256543.1"/>
    <property type="molecule type" value="Genomic_DNA"/>
</dbReference>
<keyword evidence="3" id="KW-1185">Reference proteome</keyword>
<protein>
    <submittedName>
        <fullName evidence="1">Uncharacterized protein</fullName>
    </submittedName>
</protein>